<organism evidence="3">
    <name type="scientific">Brachypodium distachyon</name>
    <name type="common">Purple false brome</name>
    <name type="synonym">Trachynia distachya</name>
    <dbReference type="NCBI Taxonomy" id="15368"/>
    <lineage>
        <taxon>Eukaryota</taxon>
        <taxon>Viridiplantae</taxon>
        <taxon>Streptophyta</taxon>
        <taxon>Embryophyta</taxon>
        <taxon>Tracheophyta</taxon>
        <taxon>Spermatophyta</taxon>
        <taxon>Magnoliopsida</taxon>
        <taxon>Liliopsida</taxon>
        <taxon>Poales</taxon>
        <taxon>Poaceae</taxon>
        <taxon>BOP clade</taxon>
        <taxon>Pooideae</taxon>
        <taxon>Stipodae</taxon>
        <taxon>Brachypodieae</taxon>
        <taxon>Brachypodium</taxon>
    </lineage>
</organism>
<gene>
    <name evidence="2" type="ORF">BRADI_2g48840v3</name>
</gene>
<keyword evidence="4" id="KW-1185">Reference proteome</keyword>
<dbReference type="PANTHER" id="PTHR36896:SF2">
    <property type="entry name" value="OS01G0729500 PROTEIN"/>
    <property type="match status" value="1"/>
</dbReference>
<dbReference type="AlphaFoldDB" id="I1HR69"/>
<dbReference type="Proteomes" id="UP000008810">
    <property type="component" value="Chromosome 2"/>
</dbReference>
<sequence length="101" mass="10219">MAGARSAALLVLTLLLVCAAAAAPARKSKGKVGGSGRAEAEAGCRDLTTRDDCVASGGGSICRWCRSEALDDMCFGASEAWGLPDQIFSCDSPAAATHASR</sequence>
<reference evidence="3" key="3">
    <citation type="submission" date="2018-08" db="UniProtKB">
        <authorList>
            <consortium name="EnsemblPlants"/>
        </authorList>
    </citation>
    <scope>IDENTIFICATION</scope>
    <source>
        <strain evidence="3">cv. Bd21</strain>
    </source>
</reference>
<evidence type="ECO:0000313" key="4">
    <source>
        <dbReference type="Proteomes" id="UP000008810"/>
    </source>
</evidence>
<evidence type="ECO:0000313" key="3">
    <source>
        <dbReference type="EnsemblPlants" id="KQK09578"/>
    </source>
</evidence>
<name>I1HR69_BRADI</name>
<dbReference type="EMBL" id="CM000881">
    <property type="protein sequence ID" value="KQK09578.1"/>
    <property type="molecule type" value="Genomic_DNA"/>
</dbReference>
<evidence type="ECO:0000313" key="2">
    <source>
        <dbReference type="EMBL" id="KQK09578.1"/>
    </source>
</evidence>
<protein>
    <recommendedName>
        <fullName evidence="5">Carboxypeptidase A inhibitor-like domain-containing protein</fullName>
    </recommendedName>
</protein>
<proteinExistence type="predicted"/>
<dbReference type="Gramene" id="KQK09578">
    <property type="protein sequence ID" value="KQK09578"/>
    <property type="gene ID" value="BRADI_2g48840v3"/>
</dbReference>
<dbReference type="OrthoDB" id="884905at2759"/>
<evidence type="ECO:0008006" key="5">
    <source>
        <dbReference type="Google" id="ProtNLM"/>
    </source>
</evidence>
<dbReference type="EnsemblPlants" id="KQK09578">
    <property type="protein sequence ID" value="KQK09578"/>
    <property type="gene ID" value="BRADI_2g48840v3"/>
</dbReference>
<reference evidence="2 3" key="1">
    <citation type="journal article" date="2010" name="Nature">
        <title>Genome sequencing and analysis of the model grass Brachypodium distachyon.</title>
        <authorList>
            <consortium name="International Brachypodium Initiative"/>
        </authorList>
    </citation>
    <scope>NUCLEOTIDE SEQUENCE [LARGE SCALE GENOMIC DNA]</scope>
    <source>
        <strain evidence="2 3">Bd21</strain>
    </source>
</reference>
<dbReference type="eggNOG" id="ENOG502SC11">
    <property type="taxonomic scope" value="Eukaryota"/>
</dbReference>
<evidence type="ECO:0000256" key="1">
    <source>
        <dbReference type="SAM" id="SignalP"/>
    </source>
</evidence>
<dbReference type="HOGENOM" id="CLU_158882_1_0_1"/>
<keyword evidence="1" id="KW-0732">Signal</keyword>
<feature type="chain" id="PRO_5014094797" description="Carboxypeptidase A inhibitor-like domain-containing protein" evidence="1">
    <location>
        <begin position="23"/>
        <end position="101"/>
    </location>
</feature>
<dbReference type="PANTHER" id="PTHR36896">
    <property type="entry name" value="OS01G0729500 PROTEIN"/>
    <property type="match status" value="1"/>
</dbReference>
<accession>I1HR69</accession>
<dbReference type="OMA" id="RAGCRWC"/>
<dbReference type="InParanoid" id="I1HR69"/>
<reference evidence="2" key="2">
    <citation type="submission" date="2017-06" db="EMBL/GenBank/DDBJ databases">
        <title>WGS assembly of Brachypodium distachyon.</title>
        <authorList>
            <consortium name="The International Brachypodium Initiative"/>
            <person name="Lucas S."/>
            <person name="Harmon-Smith M."/>
            <person name="Lail K."/>
            <person name="Tice H."/>
            <person name="Grimwood J."/>
            <person name="Bruce D."/>
            <person name="Barry K."/>
            <person name="Shu S."/>
            <person name="Lindquist E."/>
            <person name="Wang M."/>
            <person name="Pitluck S."/>
            <person name="Vogel J.P."/>
            <person name="Garvin D.F."/>
            <person name="Mockler T.C."/>
            <person name="Schmutz J."/>
            <person name="Rokhsar D."/>
            <person name="Bevan M.W."/>
        </authorList>
    </citation>
    <scope>NUCLEOTIDE SEQUENCE</scope>
    <source>
        <strain evidence="2">Bd21</strain>
    </source>
</reference>
<feature type="signal peptide" evidence="1">
    <location>
        <begin position="1"/>
        <end position="22"/>
    </location>
</feature>